<feature type="region of interest" description="Disordered" evidence="1">
    <location>
        <begin position="203"/>
        <end position="270"/>
    </location>
</feature>
<feature type="compositionally biased region" description="Basic residues" evidence="1">
    <location>
        <begin position="134"/>
        <end position="151"/>
    </location>
</feature>
<keyword evidence="3" id="KW-1185">Reference proteome</keyword>
<feature type="region of interest" description="Disordered" evidence="1">
    <location>
        <begin position="1"/>
        <end position="164"/>
    </location>
</feature>
<dbReference type="EMBL" id="JAMTCP010000004">
    <property type="protein sequence ID" value="MCP2257465.1"/>
    <property type="molecule type" value="Genomic_DNA"/>
</dbReference>
<dbReference type="InterPro" id="IPR025182">
    <property type="entry name" value="RNApol-bd_RbpA"/>
</dbReference>
<feature type="compositionally biased region" description="Pro residues" evidence="1">
    <location>
        <begin position="254"/>
        <end position="263"/>
    </location>
</feature>
<dbReference type="Proteomes" id="UP001205311">
    <property type="component" value="Unassembled WGS sequence"/>
</dbReference>
<evidence type="ECO:0000256" key="1">
    <source>
        <dbReference type="SAM" id="MobiDB-lite"/>
    </source>
</evidence>
<sequence>MPAVHDGQLGAAANANSLPVRDCPPAGRRRRRRPAVPASRLAGTARRDAVTRPLRRPAPEPVGPCPNHTHPDVVSPVGQGPTTPTWFTRPLPGLVERSGLAAARSPSQSGGDPRSVLPAPSGRDPRLRVGGSRGTRRRRQTAPRPHHHVRPHTTTTTKENPLPPVSNLLACWRVRSRCPEGRTDHATPCDLRPPRHHRVLSVRRRHGSRPTLHDHLPVPARPPGATHLALGATPPEVWDCPRHSARSTREDLPDPPPPPPVIRPPKRPWQMLRERRTIPELEDLLAERLALLQAQRRAHPDPIRTPHDDHTR</sequence>
<feature type="compositionally biased region" description="Basic and acidic residues" evidence="1">
    <location>
        <begin position="239"/>
        <end position="252"/>
    </location>
</feature>
<dbReference type="Pfam" id="PF13397">
    <property type="entry name" value="RbpA"/>
    <property type="match status" value="1"/>
</dbReference>
<comment type="caution">
    <text evidence="2">The sequence shown here is derived from an EMBL/GenBank/DDBJ whole genome shotgun (WGS) entry which is preliminary data.</text>
</comment>
<organism evidence="2 3">
    <name type="scientific">Streptoalloteichus tenebrarius (strain ATCC 17920 / DSM 40477 / JCM 4838 / CBS 697.72 / NBRC 16177 / NCIMB 11028 / NRRL B-12390 / A12253. 1 / ISP 5477)</name>
    <name type="common">Streptomyces tenebrarius</name>
    <dbReference type="NCBI Taxonomy" id="1933"/>
    <lineage>
        <taxon>Bacteria</taxon>
        <taxon>Bacillati</taxon>
        <taxon>Actinomycetota</taxon>
        <taxon>Actinomycetes</taxon>
        <taxon>Pseudonocardiales</taxon>
        <taxon>Pseudonocardiaceae</taxon>
        <taxon>Streptoalloteichus</taxon>
    </lineage>
</organism>
<evidence type="ECO:0000313" key="2">
    <source>
        <dbReference type="EMBL" id="MCP2257465.1"/>
    </source>
</evidence>
<proteinExistence type="predicted"/>
<accession>A0ABT1HPS2</accession>
<gene>
    <name evidence="2" type="ORF">LX15_001150</name>
</gene>
<protein>
    <submittedName>
        <fullName evidence="2">RNA polymerase-binding protein</fullName>
    </submittedName>
</protein>
<evidence type="ECO:0000313" key="3">
    <source>
        <dbReference type="Proteomes" id="UP001205311"/>
    </source>
</evidence>
<reference evidence="2 3" key="1">
    <citation type="submission" date="2022-06" db="EMBL/GenBank/DDBJ databases">
        <title>Genomic Encyclopedia of Archaeal and Bacterial Type Strains, Phase II (KMG-II): from individual species to whole genera.</title>
        <authorList>
            <person name="Goeker M."/>
        </authorList>
    </citation>
    <scope>NUCLEOTIDE SEQUENCE [LARGE SCALE GENOMIC DNA]</scope>
    <source>
        <strain evidence="2 3">DSM 40477</strain>
    </source>
</reference>
<name>A0ABT1HPS2_STRSD</name>